<evidence type="ECO:0000313" key="2">
    <source>
        <dbReference type="Proteomes" id="UP001279734"/>
    </source>
</evidence>
<dbReference type="PANTHER" id="PTHR15663">
    <property type="entry name" value="COMM DOMAIN-CONTAINING PROTEIN 9"/>
    <property type="match status" value="1"/>
</dbReference>
<reference evidence="1" key="1">
    <citation type="submission" date="2023-05" db="EMBL/GenBank/DDBJ databases">
        <title>Nepenthes gracilis genome sequencing.</title>
        <authorList>
            <person name="Fukushima K."/>
        </authorList>
    </citation>
    <scope>NUCLEOTIDE SEQUENCE</scope>
    <source>
        <strain evidence="1">SING2019-196</strain>
    </source>
</reference>
<keyword evidence="2" id="KW-1185">Reference proteome</keyword>
<evidence type="ECO:0000313" key="1">
    <source>
        <dbReference type="EMBL" id="GMH09663.1"/>
    </source>
</evidence>
<dbReference type="Proteomes" id="UP001279734">
    <property type="component" value="Unassembled WGS sequence"/>
</dbReference>
<organism evidence="1 2">
    <name type="scientific">Nepenthes gracilis</name>
    <name type="common">Slender pitcher plant</name>
    <dbReference type="NCBI Taxonomy" id="150966"/>
    <lineage>
        <taxon>Eukaryota</taxon>
        <taxon>Viridiplantae</taxon>
        <taxon>Streptophyta</taxon>
        <taxon>Embryophyta</taxon>
        <taxon>Tracheophyta</taxon>
        <taxon>Spermatophyta</taxon>
        <taxon>Magnoliopsida</taxon>
        <taxon>eudicotyledons</taxon>
        <taxon>Gunneridae</taxon>
        <taxon>Pentapetalae</taxon>
        <taxon>Caryophyllales</taxon>
        <taxon>Nepenthaceae</taxon>
        <taxon>Nepenthes</taxon>
    </lineage>
</organism>
<evidence type="ECO:0008006" key="3">
    <source>
        <dbReference type="Google" id="ProtNLM"/>
    </source>
</evidence>
<protein>
    <recommendedName>
        <fullName evidence="3">COMM domain-containing protein</fullName>
    </recommendedName>
</protein>
<dbReference type="InterPro" id="IPR037360">
    <property type="entry name" value="COMMD9"/>
</dbReference>
<proteinExistence type="predicted"/>
<accession>A0AAD3SEB2</accession>
<dbReference type="EMBL" id="BSYO01000009">
    <property type="protein sequence ID" value="GMH09663.1"/>
    <property type="molecule type" value="Genomic_DNA"/>
</dbReference>
<dbReference type="PANTHER" id="PTHR15663:SF6">
    <property type="entry name" value="COMM DOMAIN-CONTAINING PROTEIN-RELATED"/>
    <property type="match status" value="1"/>
</dbReference>
<dbReference type="AlphaFoldDB" id="A0AAD3SEB2"/>
<gene>
    <name evidence="1" type="ORF">Nepgr_011504</name>
</gene>
<name>A0AAD3SEB2_NEPGR</name>
<comment type="caution">
    <text evidence="1">The sequence shown here is derived from an EMBL/GenBank/DDBJ whole genome shotgun (WGS) entry which is preliminary data.</text>
</comment>
<sequence>MEWDSSMQLQLQKISAVNSEEDLDSVLSALWKARRSGLSLSDKSNIQSLLCLASPTDVDSVVASLRVLIRKCLQEDRSTDDILKLFPPELSLDLQNTFVILFQKYQNQWKEDMSGDQHSIPHSNLPYQVSATTPSSLLSFPSPEISTSLWPRQDDFDVNLNRDDLVGSTPVIAGSTLPHLAPICKQWNVGRPNSLGALPCLKSMTWTLEKLNSALPCRVAIISLKLLDYTKSPVGEIEVKFQLTRDTLEAMLRSMTYISEQFSKIVGSVSGPMQKKQKQ</sequence>